<organism evidence="1 2">
    <name type="scientific">Lysinibacillus parviboronicapiens</name>
    <dbReference type="NCBI Taxonomy" id="436516"/>
    <lineage>
        <taxon>Bacteria</taxon>
        <taxon>Bacillati</taxon>
        <taxon>Bacillota</taxon>
        <taxon>Bacilli</taxon>
        <taxon>Bacillales</taxon>
        <taxon>Bacillaceae</taxon>
        <taxon>Lysinibacillus</taxon>
    </lineage>
</organism>
<proteinExistence type="predicted"/>
<evidence type="ECO:0008006" key="3">
    <source>
        <dbReference type="Google" id="ProtNLM"/>
    </source>
</evidence>
<dbReference type="EMBL" id="JBEPSB010000012">
    <property type="protein sequence ID" value="MET4561528.1"/>
    <property type="molecule type" value="Genomic_DNA"/>
</dbReference>
<dbReference type="Proteomes" id="UP001549363">
    <property type="component" value="Unassembled WGS sequence"/>
</dbReference>
<protein>
    <recommendedName>
        <fullName evidence="3">DUF4145 domain-containing protein</fullName>
    </recommendedName>
</protein>
<name>A0ABV2PLH7_9BACI</name>
<reference evidence="1 2" key="1">
    <citation type="submission" date="2024-06" db="EMBL/GenBank/DDBJ databases">
        <title>Sorghum-associated microbial communities from plants grown in Nebraska, USA.</title>
        <authorList>
            <person name="Schachtman D."/>
        </authorList>
    </citation>
    <scope>NUCLEOTIDE SEQUENCE [LARGE SCALE GENOMIC DNA]</scope>
    <source>
        <strain evidence="1 2">736</strain>
    </source>
</reference>
<comment type="caution">
    <text evidence="1">The sequence shown here is derived from an EMBL/GenBank/DDBJ whole genome shotgun (WGS) entry which is preliminary data.</text>
</comment>
<evidence type="ECO:0000313" key="1">
    <source>
        <dbReference type="EMBL" id="MET4561528.1"/>
    </source>
</evidence>
<dbReference type="RefSeq" id="WP_354472061.1">
    <property type="nucleotide sequence ID" value="NZ_JBEPSB010000012.1"/>
</dbReference>
<keyword evidence="2" id="KW-1185">Reference proteome</keyword>
<evidence type="ECO:0000313" key="2">
    <source>
        <dbReference type="Proteomes" id="UP001549363"/>
    </source>
</evidence>
<sequence length="293" mass="34119">MGIEYMDLFNKSKVFIQKGISNRNESDMSEFLLWASLSLEILGKATLAYVHPSLVVDPNDPKGLLVACGYKKHDDFKTIQAKTVFERLQTSLSIKKFDQRKKEFCMSLANKRNAELHSGLLPFDGIRLEAILPQLWEVCVILLEFQNKKLEEWIGKDEATRALQIIEDHSAILKTIVESRVESYRKEYIRKYSSTPPIIKYVLDEDEELITCPSCNNEAIAYGELNDKEYTEESDKNPWYSVFKYYYDITQVHCWYCDLKLNGYEEVSIVIDEPAFTKLVEEEPDYDYDYGND</sequence>
<accession>A0ABV2PLH7</accession>
<gene>
    <name evidence="1" type="ORF">ABIA69_002696</name>
</gene>